<gene>
    <name evidence="8" type="ORF">SSS_4143</name>
</gene>
<evidence type="ECO:0000256" key="6">
    <source>
        <dbReference type="PIRSR" id="PIRSR000097-3"/>
    </source>
</evidence>
<evidence type="ECO:0000313" key="9">
    <source>
        <dbReference type="EnsemblMetazoa" id="KAF7491990.1"/>
    </source>
</evidence>
<dbReference type="OrthoDB" id="416253at2759"/>
<dbReference type="CDD" id="cd19071">
    <property type="entry name" value="AKR_AKR1-5-like"/>
    <property type="match status" value="1"/>
</dbReference>
<dbReference type="PANTHER" id="PTHR43827:SF14">
    <property type="entry name" value="NADP-DEPENDENT OXIDOREDUCTASE DOMAIN-CONTAINING PROTEIN"/>
    <property type="match status" value="1"/>
</dbReference>
<dbReference type="InterPro" id="IPR018170">
    <property type="entry name" value="Aldo/ket_reductase_CS"/>
</dbReference>
<feature type="active site" description="Proton donor" evidence="4">
    <location>
        <position position="60"/>
    </location>
</feature>
<proteinExistence type="inferred from homology"/>
<reference evidence="9" key="3">
    <citation type="submission" date="2022-06" db="UniProtKB">
        <authorList>
            <consortium name="EnsemblMetazoa"/>
        </authorList>
    </citation>
    <scope>IDENTIFICATION</scope>
</reference>
<evidence type="ECO:0000259" key="7">
    <source>
        <dbReference type="Pfam" id="PF00248"/>
    </source>
</evidence>
<protein>
    <submittedName>
        <fullName evidence="8">1,5-anhydro-D-fructose reductase</fullName>
    </submittedName>
</protein>
<dbReference type="PROSITE" id="PS00062">
    <property type="entry name" value="ALDOKETO_REDUCTASE_2"/>
    <property type="match status" value="1"/>
</dbReference>
<dbReference type="EMBL" id="WVUK01000058">
    <property type="protein sequence ID" value="KAF7491990.1"/>
    <property type="molecule type" value="Genomic_DNA"/>
</dbReference>
<comment type="similarity">
    <text evidence="1">Belongs to the aldo/keto reductase family.</text>
</comment>
<dbReference type="InterPro" id="IPR023210">
    <property type="entry name" value="NADP_OxRdtase_dom"/>
</dbReference>
<evidence type="ECO:0000256" key="1">
    <source>
        <dbReference type="ARBA" id="ARBA00007905"/>
    </source>
</evidence>
<dbReference type="Gene3D" id="3.20.20.100">
    <property type="entry name" value="NADP-dependent oxidoreductase domain"/>
    <property type="match status" value="1"/>
</dbReference>
<dbReference type="PANTHER" id="PTHR43827">
    <property type="entry name" value="2,5-DIKETO-D-GLUCONIC ACID REDUCTASE"/>
    <property type="match status" value="1"/>
</dbReference>
<keyword evidence="10" id="KW-1185">Reference proteome</keyword>
<accession>A0A834R8Y7</accession>
<name>A0A834R8Y7_SARSC</name>
<feature type="domain" description="NADP-dependent oxidoreductase" evidence="7">
    <location>
        <begin position="28"/>
        <end position="298"/>
    </location>
</feature>
<dbReference type="Pfam" id="PF00248">
    <property type="entry name" value="Aldo_ket_red"/>
    <property type="match status" value="1"/>
</dbReference>
<dbReference type="InterPro" id="IPR036812">
    <property type="entry name" value="NAD(P)_OxRdtase_dom_sf"/>
</dbReference>
<evidence type="ECO:0000256" key="2">
    <source>
        <dbReference type="ARBA" id="ARBA00022857"/>
    </source>
</evidence>
<sequence length="347" mass="39986">MSNSSQSLPNKTIPSVCLNNGITIPILGLGTYKIQDEQAERIVLKAIELGYRHFDTAYYYQNLQPIGRAIRQAIQNGTIKREDLFITTKVWPTWYGPGRVEASVSNMLRESGLEYFDLVLLHWPMALIESNTEMIPCHQSTNKAIFGKDDFVDTYYELENVQRKGSTRSIGVSNFNQKQLERLLKSATIVPVTNQVECHLYLAQNDLKNFCSEHRISLTAYCPLGNRPGSSSLLENEVIKSIAKELRKTSAQIAIKWLVQRNIIAIPKTSDPKRLEENLNVFDFELDPNQMERLNRLDQGEQGRMIWFNVHDMDEHSEYPFEKDQMINRSRKMKKTERGLVATRKKI</sequence>
<dbReference type="SUPFAM" id="SSF51430">
    <property type="entry name" value="NAD(P)-linked oxidoreductase"/>
    <property type="match status" value="1"/>
</dbReference>
<reference evidence="10" key="1">
    <citation type="journal article" date="2020" name="PLoS Negl. Trop. Dis.">
        <title>High-quality nuclear genome for Sarcoptes scabiei-A critical resource for a neglected parasite.</title>
        <authorList>
            <person name="Korhonen P.K."/>
            <person name="Gasser R.B."/>
            <person name="Ma G."/>
            <person name="Wang T."/>
            <person name="Stroehlein A.J."/>
            <person name="Young N.D."/>
            <person name="Ang C.S."/>
            <person name="Fernando D.D."/>
            <person name="Lu H.C."/>
            <person name="Taylor S."/>
            <person name="Reynolds S.L."/>
            <person name="Mofiz E."/>
            <person name="Najaraj S.H."/>
            <person name="Gowda H."/>
            <person name="Madugundu A."/>
            <person name="Renuse S."/>
            <person name="Holt D."/>
            <person name="Pandey A."/>
            <person name="Papenfuss A.T."/>
            <person name="Fischer K."/>
        </authorList>
    </citation>
    <scope>NUCLEOTIDE SEQUENCE [LARGE SCALE GENOMIC DNA]</scope>
</reference>
<evidence type="ECO:0000256" key="5">
    <source>
        <dbReference type="PIRSR" id="PIRSR000097-2"/>
    </source>
</evidence>
<feature type="site" description="Lowers pKa of active site Tyr" evidence="6">
    <location>
        <position position="89"/>
    </location>
</feature>
<dbReference type="Proteomes" id="UP000070412">
    <property type="component" value="Unassembled WGS sequence"/>
</dbReference>
<feature type="binding site" evidence="5">
    <location>
        <position position="122"/>
    </location>
    <ligand>
        <name>substrate</name>
    </ligand>
</feature>
<evidence type="ECO:0000313" key="10">
    <source>
        <dbReference type="Proteomes" id="UP000070412"/>
    </source>
</evidence>
<keyword evidence="3" id="KW-0560">Oxidoreductase</keyword>
<dbReference type="PIRSF" id="PIRSF000097">
    <property type="entry name" value="AKR"/>
    <property type="match status" value="1"/>
</dbReference>
<dbReference type="FunFam" id="3.20.20.100:FF:000006">
    <property type="entry name" value="Aldo-keto reductase family 1 member A1"/>
    <property type="match status" value="1"/>
</dbReference>
<dbReference type="GO" id="GO:0016491">
    <property type="term" value="F:oxidoreductase activity"/>
    <property type="evidence" value="ECO:0007669"/>
    <property type="project" value="UniProtKB-KW"/>
</dbReference>
<dbReference type="AlphaFoldDB" id="A0A834R8Y7"/>
<evidence type="ECO:0000313" key="8">
    <source>
        <dbReference type="EMBL" id="KAF7491990.1"/>
    </source>
</evidence>
<organism evidence="8">
    <name type="scientific">Sarcoptes scabiei</name>
    <name type="common">Itch mite</name>
    <name type="synonym">Acarus scabiei</name>
    <dbReference type="NCBI Taxonomy" id="52283"/>
    <lineage>
        <taxon>Eukaryota</taxon>
        <taxon>Metazoa</taxon>
        <taxon>Ecdysozoa</taxon>
        <taxon>Arthropoda</taxon>
        <taxon>Chelicerata</taxon>
        <taxon>Arachnida</taxon>
        <taxon>Acari</taxon>
        <taxon>Acariformes</taxon>
        <taxon>Sarcoptiformes</taxon>
        <taxon>Astigmata</taxon>
        <taxon>Psoroptidia</taxon>
        <taxon>Sarcoptoidea</taxon>
        <taxon>Sarcoptidae</taxon>
        <taxon>Sarcoptinae</taxon>
        <taxon>Sarcoptes</taxon>
    </lineage>
</organism>
<evidence type="ECO:0000256" key="4">
    <source>
        <dbReference type="PIRSR" id="PIRSR000097-1"/>
    </source>
</evidence>
<dbReference type="InterPro" id="IPR020471">
    <property type="entry name" value="AKR"/>
</dbReference>
<keyword evidence="2" id="KW-0521">NADP</keyword>
<dbReference type="PROSITE" id="PS00063">
    <property type="entry name" value="ALDOKETO_REDUCTASE_3"/>
    <property type="match status" value="1"/>
</dbReference>
<dbReference type="PRINTS" id="PR00069">
    <property type="entry name" value="ALDKETRDTASE"/>
</dbReference>
<evidence type="ECO:0000256" key="3">
    <source>
        <dbReference type="ARBA" id="ARBA00023002"/>
    </source>
</evidence>
<reference evidence="8" key="2">
    <citation type="submission" date="2020-01" db="EMBL/GenBank/DDBJ databases">
        <authorList>
            <person name="Korhonen P.K.K."/>
            <person name="Guangxu M.G."/>
            <person name="Wang T.W."/>
            <person name="Stroehlein A.J.S."/>
            <person name="Young N.D."/>
            <person name="Ang C.-S.A."/>
            <person name="Fernando D.W.F."/>
            <person name="Lu H.L."/>
            <person name="Taylor S.T."/>
            <person name="Ehtesham M.E.M."/>
            <person name="Najaraj S.H.N."/>
            <person name="Harsha G.H.G."/>
            <person name="Madugundu A.M."/>
            <person name="Renuse S.R."/>
            <person name="Holt D.H."/>
            <person name="Pandey A.P."/>
            <person name="Papenfuss A.P."/>
            <person name="Gasser R.B.G."/>
            <person name="Fischer K.F."/>
        </authorList>
    </citation>
    <scope>NUCLEOTIDE SEQUENCE</scope>
    <source>
        <strain evidence="8">SSS_KF_BRIS2020</strain>
    </source>
</reference>
<dbReference type="EnsemblMetazoa" id="SSS_4143s_mrna">
    <property type="protein sequence ID" value="KAF7491990.1"/>
    <property type="gene ID" value="SSS_4143"/>
</dbReference>